<organism evidence="7 8">
    <name type="scientific">Candidatus Kaiserbacteria bacterium RIFCSPHIGHO2_02_FULL_59_21</name>
    <dbReference type="NCBI Taxonomy" id="1798500"/>
    <lineage>
        <taxon>Bacteria</taxon>
        <taxon>Candidatus Kaiseribacteriota</taxon>
    </lineage>
</organism>
<feature type="transmembrane region" description="Helical" evidence="5">
    <location>
        <begin position="100"/>
        <end position="123"/>
    </location>
</feature>
<evidence type="ECO:0000256" key="4">
    <source>
        <dbReference type="ARBA" id="ARBA00023136"/>
    </source>
</evidence>
<feature type="transmembrane region" description="Helical" evidence="5">
    <location>
        <begin position="32"/>
        <end position="52"/>
    </location>
</feature>
<gene>
    <name evidence="7" type="ORF">A3C21_01495</name>
</gene>
<dbReference type="InterPro" id="IPR010652">
    <property type="entry name" value="DUF1232"/>
</dbReference>
<keyword evidence="3 5" id="KW-1133">Transmembrane helix</keyword>
<sequence length="127" mass="14220">MSLAQRMKEAARRAERNILVLYLARKDPRISLLAKIFIVIVVGYALSPIDLIPDFIPVLGYLDDLILLPIGIYVCTLLIPEDILEELRAKSEQLKDLEQSIVGAAIVVGLWVTVIFIIGLYLVNFAE</sequence>
<accession>A0A1F6E1H6</accession>
<keyword evidence="2 5" id="KW-0812">Transmembrane</keyword>
<evidence type="ECO:0000313" key="7">
    <source>
        <dbReference type="EMBL" id="OGG67544.1"/>
    </source>
</evidence>
<evidence type="ECO:0000256" key="1">
    <source>
        <dbReference type="ARBA" id="ARBA00004127"/>
    </source>
</evidence>
<dbReference type="EMBL" id="MFLN01000005">
    <property type="protein sequence ID" value="OGG67544.1"/>
    <property type="molecule type" value="Genomic_DNA"/>
</dbReference>
<evidence type="ECO:0000259" key="6">
    <source>
        <dbReference type="Pfam" id="PF06803"/>
    </source>
</evidence>
<evidence type="ECO:0000256" key="5">
    <source>
        <dbReference type="SAM" id="Phobius"/>
    </source>
</evidence>
<dbReference type="Pfam" id="PF06803">
    <property type="entry name" value="DUF1232"/>
    <property type="match status" value="1"/>
</dbReference>
<evidence type="ECO:0000256" key="3">
    <source>
        <dbReference type="ARBA" id="ARBA00022989"/>
    </source>
</evidence>
<name>A0A1F6E1H6_9BACT</name>
<dbReference type="Proteomes" id="UP000178572">
    <property type="component" value="Unassembled WGS sequence"/>
</dbReference>
<comment type="subcellular location">
    <subcellularLocation>
        <location evidence="1">Endomembrane system</location>
        <topology evidence="1">Multi-pass membrane protein</topology>
    </subcellularLocation>
</comment>
<dbReference type="STRING" id="1798500.A3C21_01495"/>
<feature type="domain" description="DUF1232" evidence="6">
    <location>
        <begin position="34"/>
        <end position="69"/>
    </location>
</feature>
<comment type="caution">
    <text evidence="7">The sequence shown here is derived from an EMBL/GenBank/DDBJ whole genome shotgun (WGS) entry which is preliminary data.</text>
</comment>
<keyword evidence="4 5" id="KW-0472">Membrane</keyword>
<evidence type="ECO:0000256" key="2">
    <source>
        <dbReference type="ARBA" id="ARBA00022692"/>
    </source>
</evidence>
<reference evidence="7 8" key="1">
    <citation type="journal article" date="2016" name="Nat. Commun.">
        <title>Thousands of microbial genomes shed light on interconnected biogeochemical processes in an aquifer system.</title>
        <authorList>
            <person name="Anantharaman K."/>
            <person name="Brown C.T."/>
            <person name="Hug L.A."/>
            <person name="Sharon I."/>
            <person name="Castelle C.J."/>
            <person name="Probst A.J."/>
            <person name="Thomas B.C."/>
            <person name="Singh A."/>
            <person name="Wilkins M.J."/>
            <person name="Karaoz U."/>
            <person name="Brodie E.L."/>
            <person name="Williams K.H."/>
            <person name="Hubbard S.S."/>
            <person name="Banfield J.F."/>
        </authorList>
    </citation>
    <scope>NUCLEOTIDE SEQUENCE [LARGE SCALE GENOMIC DNA]</scope>
</reference>
<dbReference type="AlphaFoldDB" id="A0A1F6E1H6"/>
<dbReference type="GO" id="GO:0012505">
    <property type="term" value="C:endomembrane system"/>
    <property type="evidence" value="ECO:0007669"/>
    <property type="project" value="UniProtKB-SubCell"/>
</dbReference>
<proteinExistence type="predicted"/>
<evidence type="ECO:0000313" key="8">
    <source>
        <dbReference type="Proteomes" id="UP000178572"/>
    </source>
</evidence>
<protein>
    <recommendedName>
        <fullName evidence="6">DUF1232 domain-containing protein</fullName>
    </recommendedName>
</protein>